<keyword evidence="3" id="KW-1185">Reference proteome</keyword>
<dbReference type="EMBL" id="JACAZF010000014">
    <property type="protein sequence ID" value="KAF7290529.1"/>
    <property type="molecule type" value="Genomic_DNA"/>
</dbReference>
<dbReference type="OrthoDB" id="3554464at2759"/>
<dbReference type="GeneID" id="59351907"/>
<dbReference type="RefSeq" id="XP_037213889.1">
    <property type="nucleotide sequence ID" value="XM_037369391.1"/>
</dbReference>
<dbReference type="AlphaFoldDB" id="A0A8H6VW91"/>
<dbReference type="Proteomes" id="UP000636479">
    <property type="component" value="Unassembled WGS sequence"/>
</dbReference>
<proteinExistence type="predicted"/>
<evidence type="ECO:0000313" key="2">
    <source>
        <dbReference type="EMBL" id="KAF7290529.1"/>
    </source>
</evidence>
<sequence>MMHLPTPPLAGLSPLPSPSPSCKPSFISSLSRLPTDPESSRSSWSSDSDSDWEDDNLDIDHDFDEDWWDDWPLDWDGKGLLQRLVEAESCTEHAPVSLPLFRLNVRDLLDEVEKFAGAQVTDIPVVGKGANFFGMHLVLENAQNLLARIARIDINWLTYDDKDELVNQQISDVEFESAVYRLLVQYPNIKAANLLYSRPPRYSNNIGTTPSGDVQGRALFLFHKTEGVNNVWPLDPLQRLALLDRCAEIRGALFGLDLPNNFVESWTALRLPWTNLDGIQITPTRSFTLALLTRKLEEVIPDANECPHVGPERDGVAMVGPKALAAKVSLKQLISMILPDDKEDHLGLYRLVLEHGDYGIHNMSIVEEESETLVTSLYDWESGHIIPALLSNPQLAVYVDLQLDNESQPTISRIWEGITEEAHAEQLGYAKYYYDALQRHHPQYFSILKQARDARHIWTALISFGEGVDDHELYFGRLGNWAEEALYRLRSVDI</sequence>
<evidence type="ECO:0008006" key="4">
    <source>
        <dbReference type="Google" id="ProtNLM"/>
    </source>
</evidence>
<feature type="region of interest" description="Disordered" evidence="1">
    <location>
        <begin position="1"/>
        <end position="52"/>
    </location>
</feature>
<evidence type="ECO:0000313" key="3">
    <source>
        <dbReference type="Proteomes" id="UP000636479"/>
    </source>
</evidence>
<feature type="compositionally biased region" description="Low complexity" evidence="1">
    <location>
        <begin position="22"/>
        <end position="47"/>
    </location>
</feature>
<protein>
    <recommendedName>
        <fullName evidence="4">Aminoglycoside phosphotransferase domain-containing protein</fullName>
    </recommendedName>
</protein>
<evidence type="ECO:0000256" key="1">
    <source>
        <dbReference type="SAM" id="MobiDB-lite"/>
    </source>
</evidence>
<reference evidence="2" key="1">
    <citation type="submission" date="2020-05" db="EMBL/GenBank/DDBJ databases">
        <title>Mycena genomes resolve the evolution of fungal bioluminescence.</title>
        <authorList>
            <person name="Tsai I.J."/>
        </authorList>
    </citation>
    <scope>NUCLEOTIDE SEQUENCE</scope>
    <source>
        <strain evidence="2">171206Taipei</strain>
    </source>
</reference>
<organism evidence="2 3">
    <name type="scientific">Mycena indigotica</name>
    <dbReference type="NCBI Taxonomy" id="2126181"/>
    <lineage>
        <taxon>Eukaryota</taxon>
        <taxon>Fungi</taxon>
        <taxon>Dikarya</taxon>
        <taxon>Basidiomycota</taxon>
        <taxon>Agaricomycotina</taxon>
        <taxon>Agaricomycetes</taxon>
        <taxon>Agaricomycetidae</taxon>
        <taxon>Agaricales</taxon>
        <taxon>Marasmiineae</taxon>
        <taxon>Mycenaceae</taxon>
        <taxon>Mycena</taxon>
    </lineage>
</organism>
<accession>A0A8H6VW91</accession>
<comment type="caution">
    <text evidence="2">The sequence shown here is derived from an EMBL/GenBank/DDBJ whole genome shotgun (WGS) entry which is preliminary data.</text>
</comment>
<gene>
    <name evidence="2" type="ORF">MIND_01292800</name>
</gene>
<name>A0A8H6VW91_9AGAR</name>